<accession>A0A2M4DNN8</accession>
<dbReference type="AlphaFoldDB" id="A0A2M4DNN8"/>
<proteinExistence type="predicted"/>
<reference evidence="1" key="1">
    <citation type="submission" date="2018-01" db="EMBL/GenBank/DDBJ databases">
        <title>An insight into the sialome of Amazonian anophelines.</title>
        <authorList>
            <person name="Ribeiro J.M."/>
            <person name="Scarpassa V."/>
            <person name="Calvo E."/>
        </authorList>
    </citation>
    <scope>NUCLEOTIDE SEQUENCE</scope>
</reference>
<dbReference type="EMBL" id="GGFL01014994">
    <property type="protein sequence ID" value="MBW79172.1"/>
    <property type="molecule type" value="Transcribed_RNA"/>
</dbReference>
<name>A0A2M4DNN8_ANODA</name>
<sequence>MVFVFLLAVLLLFLLLRFLVAVRIIAAARKQRRAATVGLDAVRRGIVSVFWRRAVPAHLQDKFQAGRPVEAEGFFSGFTLFAFRFVFFVLF</sequence>
<evidence type="ECO:0000313" key="1">
    <source>
        <dbReference type="EMBL" id="MBW79172.1"/>
    </source>
</evidence>
<organism evidence="1">
    <name type="scientific">Anopheles darlingi</name>
    <name type="common">Mosquito</name>
    <dbReference type="NCBI Taxonomy" id="43151"/>
    <lineage>
        <taxon>Eukaryota</taxon>
        <taxon>Metazoa</taxon>
        <taxon>Ecdysozoa</taxon>
        <taxon>Arthropoda</taxon>
        <taxon>Hexapoda</taxon>
        <taxon>Insecta</taxon>
        <taxon>Pterygota</taxon>
        <taxon>Neoptera</taxon>
        <taxon>Endopterygota</taxon>
        <taxon>Diptera</taxon>
        <taxon>Nematocera</taxon>
        <taxon>Culicoidea</taxon>
        <taxon>Culicidae</taxon>
        <taxon>Anophelinae</taxon>
        <taxon>Anopheles</taxon>
    </lineage>
</organism>
<protein>
    <submittedName>
        <fullName evidence="1">Putative salivary secreted peptide</fullName>
    </submittedName>
</protein>